<evidence type="ECO:0000313" key="1">
    <source>
        <dbReference type="EMBL" id="MPC53764.1"/>
    </source>
</evidence>
<name>A0A5B7GB54_PORTR</name>
<dbReference type="EMBL" id="VSRR010011862">
    <property type="protein sequence ID" value="MPC53764.1"/>
    <property type="molecule type" value="Genomic_DNA"/>
</dbReference>
<sequence>MVNPGKTQCIFIGSRQLLARIPENAVLRFAVTMSEESHREARQVRKIEGQRRGSTVYVFDDQGYVKDRQYNEKLHVWCHLFKSGCHGRGYINLENSTMIVTKDHNHDSQASYIEQM</sequence>
<organism evidence="1 2">
    <name type="scientific">Portunus trituberculatus</name>
    <name type="common">Swimming crab</name>
    <name type="synonym">Neptunus trituberculatus</name>
    <dbReference type="NCBI Taxonomy" id="210409"/>
    <lineage>
        <taxon>Eukaryota</taxon>
        <taxon>Metazoa</taxon>
        <taxon>Ecdysozoa</taxon>
        <taxon>Arthropoda</taxon>
        <taxon>Crustacea</taxon>
        <taxon>Multicrustacea</taxon>
        <taxon>Malacostraca</taxon>
        <taxon>Eumalacostraca</taxon>
        <taxon>Eucarida</taxon>
        <taxon>Decapoda</taxon>
        <taxon>Pleocyemata</taxon>
        <taxon>Brachyura</taxon>
        <taxon>Eubrachyura</taxon>
        <taxon>Portunoidea</taxon>
        <taxon>Portunidae</taxon>
        <taxon>Portuninae</taxon>
        <taxon>Portunus</taxon>
    </lineage>
</organism>
<dbReference type="Gene3D" id="2.20.25.240">
    <property type="match status" value="1"/>
</dbReference>
<accession>A0A5B7GB54</accession>
<dbReference type="OrthoDB" id="10228540at2759"/>
<gene>
    <name evidence="1" type="ORF">E2C01_047663</name>
</gene>
<proteinExistence type="predicted"/>
<comment type="caution">
    <text evidence="1">The sequence shown here is derived from an EMBL/GenBank/DDBJ whole genome shotgun (WGS) entry which is preliminary data.</text>
</comment>
<protein>
    <recommendedName>
        <fullName evidence="3">FLYWCH-type domain-containing protein</fullName>
    </recommendedName>
</protein>
<reference evidence="1 2" key="1">
    <citation type="submission" date="2019-05" db="EMBL/GenBank/DDBJ databases">
        <title>Another draft genome of Portunus trituberculatus and its Hox gene families provides insights of decapod evolution.</title>
        <authorList>
            <person name="Jeong J.-H."/>
            <person name="Song I."/>
            <person name="Kim S."/>
            <person name="Choi T."/>
            <person name="Kim D."/>
            <person name="Ryu S."/>
            <person name="Kim W."/>
        </authorList>
    </citation>
    <scope>NUCLEOTIDE SEQUENCE [LARGE SCALE GENOMIC DNA]</scope>
    <source>
        <tissue evidence="1">Muscle</tissue>
    </source>
</reference>
<evidence type="ECO:0000313" key="2">
    <source>
        <dbReference type="Proteomes" id="UP000324222"/>
    </source>
</evidence>
<keyword evidence="2" id="KW-1185">Reference proteome</keyword>
<dbReference type="AlphaFoldDB" id="A0A5B7GB54"/>
<dbReference type="Proteomes" id="UP000324222">
    <property type="component" value="Unassembled WGS sequence"/>
</dbReference>
<evidence type="ECO:0008006" key="3">
    <source>
        <dbReference type="Google" id="ProtNLM"/>
    </source>
</evidence>